<gene>
    <name evidence="2" type="ORF">ACFOUY_05175</name>
</gene>
<name>A0ABV8NHY4_9SPHI</name>
<feature type="transmembrane region" description="Helical" evidence="1">
    <location>
        <begin position="272"/>
        <end position="294"/>
    </location>
</feature>
<keyword evidence="3" id="KW-1185">Reference proteome</keyword>
<sequence>MHKLNNIGCVIIIFIIGFGVFYAKFLVPIVPIALGLLAYYTTNKLRASTFGKPQKIYELNEGQVLVEGTVIKLEAELISPYFRETCIGYLYKEIEYVPTDDDYNEELKVTKTACNDFTLSTSSGTIKIKGNELDFKKLKPRTYTEHSLKPKINDIGHAEYLLKNNDEIVIIGTAIKNIYQRFEIAKLNNELFFVTTRNKIEDQKINYQILVRLFPWMCVLYLIVNYFLFFAPSNDMPKSDVFAFVSIFGLPVLFVVFFLIGRDKKDWFSQVFQYLAGVCIFSSLLSFPLIILFYMIELEYYKIFCIVISIVSVTALALMFNYKKLVENNMQSEKLAAKEGNIYDV</sequence>
<evidence type="ECO:0000313" key="3">
    <source>
        <dbReference type="Proteomes" id="UP001595792"/>
    </source>
</evidence>
<feature type="transmembrane region" description="Helical" evidence="1">
    <location>
        <begin position="241"/>
        <end position="260"/>
    </location>
</feature>
<proteinExistence type="predicted"/>
<keyword evidence="1" id="KW-0472">Membrane</keyword>
<dbReference type="RefSeq" id="WP_378959408.1">
    <property type="nucleotide sequence ID" value="NZ_JBHRXC010000016.1"/>
</dbReference>
<reference evidence="3" key="1">
    <citation type="journal article" date="2019" name="Int. J. Syst. Evol. Microbiol.">
        <title>The Global Catalogue of Microorganisms (GCM) 10K type strain sequencing project: providing services to taxonomists for standard genome sequencing and annotation.</title>
        <authorList>
            <consortium name="The Broad Institute Genomics Platform"/>
            <consortium name="The Broad Institute Genome Sequencing Center for Infectious Disease"/>
            <person name="Wu L."/>
            <person name="Ma J."/>
        </authorList>
    </citation>
    <scope>NUCLEOTIDE SEQUENCE [LARGE SCALE GENOMIC DNA]</scope>
    <source>
        <strain evidence="3">CCM 8689</strain>
    </source>
</reference>
<accession>A0ABV8NHY4</accession>
<evidence type="ECO:0000313" key="2">
    <source>
        <dbReference type="EMBL" id="MFC4196079.1"/>
    </source>
</evidence>
<feature type="transmembrane region" description="Helical" evidence="1">
    <location>
        <begin position="300"/>
        <end position="322"/>
    </location>
</feature>
<comment type="caution">
    <text evidence="2">The sequence shown here is derived from an EMBL/GenBank/DDBJ whole genome shotgun (WGS) entry which is preliminary data.</text>
</comment>
<feature type="transmembrane region" description="Helical" evidence="1">
    <location>
        <begin position="209"/>
        <end position="229"/>
    </location>
</feature>
<evidence type="ECO:0008006" key="4">
    <source>
        <dbReference type="Google" id="ProtNLM"/>
    </source>
</evidence>
<dbReference type="Proteomes" id="UP001595792">
    <property type="component" value="Unassembled WGS sequence"/>
</dbReference>
<dbReference type="EMBL" id="JBHSBY010000030">
    <property type="protein sequence ID" value="MFC4196079.1"/>
    <property type="molecule type" value="Genomic_DNA"/>
</dbReference>
<evidence type="ECO:0000256" key="1">
    <source>
        <dbReference type="SAM" id="Phobius"/>
    </source>
</evidence>
<feature type="transmembrane region" description="Helical" evidence="1">
    <location>
        <begin position="12"/>
        <end position="40"/>
    </location>
</feature>
<keyword evidence="1" id="KW-1133">Transmembrane helix</keyword>
<organism evidence="2 3">
    <name type="scientific">Pedobacter jamesrossensis</name>
    <dbReference type="NCBI Taxonomy" id="1908238"/>
    <lineage>
        <taxon>Bacteria</taxon>
        <taxon>Pseudomonadati</taxon>
        <taxon>Bacteroidota</taxon>
        <taxon>Sphingobacteriia</taxon>
        <taxon>Sphingobacteriales</taxon>
        <taxon>Sphingobacteriaceae</taxon>
        <taxon>Pedobacter</taxon>
    </lineage>
</organism>
<keyword evidence="1" id="KW-0812">Transmembrane</keyword>
<protein>
    <recommendedName>
        <fullName evidence="4">RING-type E3 ubiquitin transferase</fullName>
    </recommendedName>
</protein>